<feature type="domain" description="C2H2-type" evidence="7">
    <location>
        <begin position="234"/>
        <end position="261"/>
    </location>
</feature>
<dbReference type="Proteomes" id="UP000807504">
    <property type="component" value="Unassembled WGS sequence"/>
</dbReference>
<keyword evidence="2" id="KW-0677">Repeat</keyword>
<dbReference type="FunFam" id="3.30.160.60:FF:000446">
    <property type="entry name" value="Zinc finger protein"/>
    <property type="match status" value="1"/>
</dbReference>
<dbReference type="PROSITE" id="PS00028">
    <property type="entry name" value="ZINC_FINGER_C2H2_1"/>
    <property type="match status" value="4"/>
</dbReference>
<organism evidence="8 9">
    <name type="scientific">Argiope bruennichi</name>
    <name type="common">Wasp spider</name>
    <name type="synonym">Aranea bruennichi</name>
    <dbReference type="NCBI Taxonomy" id="94029"/>
    <lineage>
        <taxon>Eukaryota</taxon>
        <taxon>Metazoa</taxon>
        <taxon>Ecdysozoa</taxon>
        <taxon>Arthropoda</taxon>
        <taxon>Chelicerata</taxon>
        <taxon>Arachnida</taxon>
        <taxon>Araneae</taxon>
        <taxon>Araneomorphae</taxon>
        <taxon>Entelegynae</taxon>
        <taxon>Araneoidea</taxon>
        <taxon>Araneidae</taxon>
        <taxon>Argiope</taxon>
    </lineage>
</organism>
<proteinExistence type="predicted"/>
<comment type="caution">
    <text evidence="8">The sequence shown here is derived from an EMBL/GenBank/DDBJ whole genome shotgun (WGS) entry which is preliminary data.</text>
</comment>
<evidence type="ECO:0000256" key="4">
    <source>
        <dbReference type="ARBA" id="ARBA00022833"/>
    </source>
</evidence>
<dbReference type="PANTHER" id="PTHR14196:SF12">
    <property type="entry name" value="ZINC FINGER PROTEIN 208-LIKE"/>
    <property type="match status" value="1"/>
</dbReference>
<protein>
    <submittedName>
        <fullName evidence="8">Zinc finger protein 2 like protein</fullName>
    </submittedName>
</protein>
<dbReference type="Gene3D" id="3.30.160.60">
    <property type="entry name" value="Classic Zinc Finger"/>
    <property type="match status" value="4"/>
</dbReference>
<dbReference type="SUPFAM" id="SSF57667">
    <property type="entry name" value="beta-beta-alpha zinc fingers"/>
    <property type="match status" value="3"/>
</dbReference>
<evidence type="ECO:0000259" key="7">
    <source>
        <dbReference type="PROSITE" id="PS50157"/>
    </source>
</evidence>
<dbReference type="GO" id="GO:0000977">
    <property type="term" value="F:RNA polymerase II transcription regulatory region sequence-specific DNA binding"/>
    <property type="evidence" value="ECO:0007669"/>
    <property type="project" value="TreeGrafter"/>
</dbReference>
<name>A0A8T0FB37_ARGBR</name>
<dbReference type="PROSITE" id="PS50157">
    <property type="entry name" value="ZINC_FINGER_C2H2_2"/>
    <property type="match status" value="4"/>
</dbReference>
<feature type="region of interest" description="Disordered" evidence="6">
    <location>
        <begin position="353"/>
        <end position="373"/>
    </location>
</feature>
<evidence type="ECO:0000256" key="6">
    <source>
        <dbReference type="SAM" id="MobiDB-lite"/>
    </source>
</evidence>
<keyword evidence="9" id="KW-1185">Reference proteome</keyword>
<keyword evidence="1" id="KW-0479">Metal-binding</keyword>
<feature type="compositionally biased region" description="Polar residues" evidence="6">
    <location>
        <begin position="353"/>
        <end position="366"/>
    </location>
</feature>
<dbReference type="AlphaFoldDB" id="A0A8T0FB37"/>
<reference evidence="8" key="2">
    <citation type="submission" date="2020-06" db="EMBL/GenBank/DDBJ databases">
        <authorList>
            <person name="Sheffer M."/>
        </authorList>
    </citation>
    <scope>NUCLEOTIDE SEQUENCE</scope>
</reference>
<evidence type="ECO:0000256" key="3">
    <source>
        <dbReference type="ARBA" id="ARBA00022771"/>
    </source>
</evidence>
<keyword evidence="4" id="KW-0862">Zinc</keyword>
<dbReference type="FunFam" id="3.30.160.60:FF:000671">
    <property type="entry name" value="Zinc finger protein 26"/>
    <property type="match status" value="1"/>
</dbReference>
<dbReference type="PANTHER" id="PTHR14196">
    <property type="entry name" value="ODD-SKIPPED - RELATED"/>
    <property type="match status" value="1"/>
</dbReference>
<dbReference type="EMBL" id="JABXBU010000015">
    <property type="protein sequence ID" value="KAF8788101.1"/>
    <property type="molecule type" value="Genomic_DNA"/>
</dbReference>
<gene>
    <name evidence="8" type="ORF">HNY73_009636</name>
</gene>
<feature type="domain" description="C2H2-type" evidence="7">
    <location>
        <begin position="178"/>
        <end position="205"/>
    </location>
</feature>
<evidence type="ECO:0000313" key="9">
    <source>
        <dbReference type="Proteomes" id="UP000807504"/>
    </source>
</evidence>
<dbReference type="GO" id="GO:0008270">
    <property type="term" value="F:zinc ion binding"/>
    <property type="evidence" value="ECO:0007669"/>
    <property type="project" value="UniProtKB-KW"/>
</dbReference>
<dbReference type="Pfam" id="PF00096">
    <property type="entry name" value="zf-C2H2"/>
    <property type="match status" value="4"/>
</dbReference>
<evidence type="ECO:0000256" key="5">
    <source>
        <dbReference type="PROSITE-ProRule" id="PRU00042"/>
    </source>
</evidence>
<sequence>MEELRCLHCNERFDREQGHRCSNSPWVLGNQILQDIQDELNFDDNEIITSVSEQLPELSTVCTEILDRISDPYTDSNLSKEVTFGTDQQIGSSPVSFPEKSEPSNKQIVSDVHAVPGPSRLALNESEGSLCQREFQPKPYHSVPTDVKVWKCNVCHIVLKTKYNLKRHMQIHEGEKTHRCDFCEKSFHQKSNLQIHVKTHTGDKPFPCDVCGMRFRANYYLKRHMQINHGAEPHKCDICGKSYAQKQALNVHFRSHTGDKPFSCDVCVYRKKQLSGLINITVHAMKKLRLTPVNDAYAVPGTSRLLLNESKGSLSQEEFLPIPYHEVSINVKGWTCKVCQKVFQKRQSFKSPSKQCKTDVSTNPARSNPVREDPEHHLISVVVSSLDPYFLARNQSELLEYLD</sequence>
<dbReference type="GO" id="GO:0000981">
    <property type="term" value="F:DNA-binding transcription factor activity, RNA polymerase II-specific"/>
    <property type="evidence" value="ECO:0007669"/>
    <property type="project" value="TreeGrafter"/>
</dbReference>
<dbReference type="InterPro" id="IPR036236">
    <property type="entry name" value="Znf_C2H2_sf"/>
</dbReference>
<dbReference type="InterPro" id="IPR013087">
    <property type="entry name" value="Znf_C2H2_type"/>
</dbReference>
<dbReference type="InterPro" id="IPR050717">
    <property type="entry name" value="C2H2-ZF_Transcription_Reg"/>
</dbReference>
<dbReference type="GO" id="GO:0005634">
    <property type="term" value="C:nucleus"/>
    <property type="evidence" value="ECO:0007669"/>
    <property type="project" value="TreeGrafter"/>
</dbReference>
<dbReference type="FunFam" id="3.30.160.60:FF:000303">
    <property type="entry name" value="Zinc finger protein 41"/>
    <property type="match status" value="1"/>
</dbReference>
<feature type="domain" description="C2H2-type" evidence="7">
    <location>
        <begin position="206"/>
        <end position="233"/>
    </location>
</feature>
<accession>A0A8T0FB37</accession>
<feature type="domain" description="C2H2-type" evidence="7">
    <location>
        <begin position="150"/>
        <end position="177"/>
    </location>
</feature>
<evidence type="ECO:0000313" key="8">
    <source>
        <dbReference type="EMBL" id="KAF8788101.1"/>
    </source>
</evidence>
<dbReference type="SMART" id="SM00355">
    <property type="entry name" value="ZnF_C2H2"/>
    <property type="match status" value="4"/>
</dbReference>
<evidence type="ECO:0000256" key="1">
    <source>
        <dbReference type="ARBA" id="ARBA00022723"/>
    </source>
</evidence>
<evidence type="ECO:0000256" key="2">
    <source>
        <dbReference type="ARBA" id="ARBA00022737"/>
    </source>
</evidence>
<reference evidence="8" key="1">
    <citation type="journal article" date="2020" name="bioRxiv">
        <title>Chromosome-level reference genome of the European wasp spider Argiope bruennichi: a resource for studies on range expansion and evolutionary adaptation.</title>
        <authorList>
            <person name="Sheffer M.M."/>
            <person name="Hoppe A."/>
            <person name="Krehenwinkel H."/>
            <person name="Uhl G."/>
            <person name="Kuss A.W."/>
            <person name="Jensen L."/>
            <person name="Jensen C."/>
            <person name="Gillespie R.G."/>
            <person name="Hoff K.J."/>
            <person name="Prost S."/>
        </authorList>
    </citation>
    <scope>NUCLEOTIDE SEQUENCE</scope>
</reference>
<keyword evidence="3 5" id="KW-0863">Zinc-finger</keyword>